<protein>
    <submittedName>
        <fullName evidence="1">Uncharacterized protein</fullName>
    </submittedName>
</protein>
<gene>
    <name evidence="1" type="ORF">CDAR_551481</name>
</gene>
<accession>A0AAV4V679</accession>
<dbReference type="AlphaFoldDB" id="A0AAV4V679"/>
<dbReference type="EMBL" id="BPLQ01012459">
    <property type="protein sequence ID" value="GIY65622.1"/>
    <property type="molecule type" value="Genomic_DNA"/>
</dbReference>
<dbReference type="Proteomes" id="UP001054837">
    <property type="component" value="Unassembled WGS sequence"/>
</dbReference>
<reference evidence="1 2" key="1">
    <citation type="submission" date="2021-06" db="EMBL/GenBank/DDBJ databases">
        <title>Caerostris darwini draft genome.</title>
        <authorList>
            <person name="Kono N."/>
            <person name="Arakawa K."/>
        </authorList>
    </citation>
    <scope>NUCLEOTIDE SEQUENCE [LARGE SCALE GENOMIC DNA]</scope>
</reference>
<evidence type="ECO:0000313" key="2">
    <source>
        <dbReference type="Proteomes" id="UP001054837"/>
    </source>
</evidence>
<comment type="caution">
    <text evidence="1">The sequence shown here is derived from an EMBL/GenBank/DDBJ whole genome shotgun (WGS) entry which is preliminary data.</text>
</comment>
<proteinExistence type="predicted"/>
<evidence type="ECO:0000313" key="1">
    <source>
        <dbReference type="EMBL" id="GIY65622.1"/>
    </source>
</evidence>
<keyword evidence="2" id="KW-1185">Reference proteome</keyword>
<sequence>MMKTVRALIEPELGLSISESGVGACLRRSSLGWSVAGKAEPRLIRIFSAHCGSFYRGLTKKYVLPGQPQSSREFLSQRHLPVLQTTPSHTAAQVHSIFKRSLYFRDEMDQKKSQIQVH</sequence>
<organism evidence="1 2">
    <name type="scientific">Caerostris darwini</name>
    <dbReference type="NCBI Taxonomy" id="1538125"/>
    <lineage>
        <taxon>Eukaryota</taxon>
        <taxon>Metazoa</taxon>
        <taxon>Ecdysozoa</taxon>
        <taxon>Arthropoda</taxon>
        <taxon>Chelicerata</taxon>
        <taxon>Arachnida</taxon>
        <taxon>Araneae</taxon>
        <taxon>Araneomorphae</taxon>
        <taxon>Entelegynae</taxon>
        <taxon>Araneoidea</taxon>
        <taxon>Araneidae</taxon>
        <taxon>Caerostris</taxon>
    </lineage>
</organism>
<name>A0AAV4V679_9ARAC</name>